<dbReference type="AlphaFoldDB" id="A0A1R3KV24"/>
<dbReference type="InterPro" id="IPR043891">
    <property type="entry name" value="SPARK"/>
</dbReference>
<evidence type="ECO:0000313" key="2">
    <source>
        <dbReference type="EMBL" id="OMP10889.1"/>
    </source>
</evidence>
<dbReference type="EMBL" id="AWWV01001798">
    <property type="protein sequence ID" value="OMP10889.1"/>
    <property type="molecule type" value="Genomic_DNA"/>
</dbReference>
<gene>
    <name evidence="2" type="ORF">CCACVL1_00757</name>
</gene>
<feature type="non-terminal residue" evidence="2">
    <location>
        <position position="55"/>
    </location>
</feature>
<keyword evidence="3" id="KW-1185">Reference proteome</keyword>
<feature type="domain" description="SPARK" evidence="1">
    <location>
        <begin position="2"/>
        <end position="52"/>
    </location>
</feature>
<sequence length="55" mass="6238">NLFLIGFAQHLKETSMFLLPNEPIAVCCLRDYHSNLVSFSLSSDLVPHCFDPMLL</sequence>
<organism evidence="2 3">
    <name type="scientific">Corchorus capsularis</name>
    <name type="common">Jute</name>
    <dbReference type="NCBI Taxonomy" id="210143"/>
    <lineage>
        <taxon>Eukaryota</taxon>
        <taxon>Viridiplantae</taxon>
        <taxon>Streptophyta</taxon>
        <taxon>Embryophyta</taxon>
        <taxon>Tracheophyta</taxon>
        <taxon>Spermatophyta</taxon>
        <taxon>Magnoliopsida</taxon>
        <taxon>eudicotyledons</taxon>
        <taxon>Gunneridae</taxon>
        <taxon>Pentapetalae</taxon>
        <taxon>rosids</taxon>
        <taxon>malvids</taxon>
        <taxon>Malvales</taxon>
        <taxon>Malvaceae</taxon>
        <taxon>Grewioideae</taxon>
        <taxon>Apeibeae</taxon>
        <taxon>Corchorus</taxon>
    </lineage>
</organism>
<dbReference type="Proteomes" id="UP000188268">
    <property type="component" value="Unassembled WGS sequence"/>
</dbReference>
<protein>
    <recommendedName>
        <fullName evidence="1">SPARK domain-containing protein</fullName>
    </recommendedName>
</protein>
<comment type="caution">
    <text evidence="2">The sequence shown here is derived from an EMBL/GenBank/DDBJ whole genome shotgun (WGS) entry which is preliminary data.</text>
</comment>
<feature type="non-terminal residue" evidence="2">
    <location>
        <position position="1"/>
    </location>
</feature>
<dbReference type="OrthoDB" id="122279at2759"/>
<dbReference type="Pfam" id="PF19160">
    <property type="entry name" value="SPARK"/>
    <property type="match status" value="1"/>
</dbReference>
<evidence type="ECO:0000313" key="3">
    <source>
        <dbReference type="Proteomes" id="UP000188268"/>
    </source>
</evidence>
<name>A0A1R3KV24_COCAP</name>
<evidence type="ECO:0000259" key="1">
    <source>
        <dbReference type="Pfam" id="PF19160"/>
    </source>
</evidence>
<dbReference type="Gramene" id="OMP10889">
    <property type="protein sequence ID" value="OMP10889"/>
    <property type="gene ID" value="CCACVL1_00757"/>
</dbReference>
<proteinExistence type="predicted"/>
<accession>A0A1R3KV24</accession>
<reference evidence="2 3" key="1">
    <citation type="submission" date="2013-09" db="EMBL/GenBank/DDBJ databases">
        <title>Corchorus capsularis genome sequencing.</title>
        <authorList>
            <person name="Alam M."/>
            <person name="Haque M.S."/>
            <person name="Islam M.S."/>
            <person name="Emdad E.M."/>
            <person name="Islam M.M."/>
            <person name="Ahmed B."/>
            <person name="Halim A."/>
            <person name="Hossen Q.M.M."/>
            <person name="Hossain M.Z."/>
            <person name="Ahmed R."/>
            <person name="Khan M.M."/>
            <person name="Islam R."/>
            <person name="Rashid M.M."/>
            <person name="Khan S.A."/>
            <person name="Rahman M.S."/>
            <person name="Alam M."/>
        </authorList>
    </citation>
    <scope>NUCLEOTIDE SEQUENCE [LARGE SCALE GENOMIC DNA]</scope>
    <source>
        <strain evidence="3">cv. CVL-1</strain>
        <tissue evidence="2">Whole seedling</tissue>
    </source>
</reference>